<feature type="domain" description="DUF6194" evidence="2">
    <location>
        <begin position="1"/>
        <end position="155"/>
    </location>
</feature>
<proteinExistence type="predicted"/>
<feature type="compositionally biased region" description="Basic residues" evidence="1">
    <location>
        <begin position="147"/>
        <end position="156"/>
    </location>
</feature>
<evidence type="ECO:0000259" key="2">
    <source>
        <dbReference type="Pfam" id="PF19694"/>
    </source>
</evidence>
<protein>
    <recommendedName>
        <fullName evidence="2">DUF6194 domain-containing protein</fullName>
    </recommendedName>
</protein>
<dbReference type="EMBL" id="QQNA01000206">
    <property type="protein sequence ID" value="RDG35642.1"/>
    <property type="molecule type" value="Genomic_DNA"/>
</dbReference>
<accession>A0A370B4S3</accession>
<evidence type="ECO:0000313" key="4">
    <source>
        <dbReference type="Proteomes" id="UP000253741"/>
    </source>
</evidence>
<comment type="caution">
    <text evidence="3">The sequence shown here is derived from an EMBL/GenBank/DDBJ whole genome shotgun (WGS) entry which is preliminary data.</text>
</comment>
<reference evidence="3 4" key="1">
    <citation type="submission" date="2018-07" db="EMBL/GenBank/DDBJ databases">
        <title>Streptomyces species from bats.</title>
        <authorList>
            <person name="Dunlap C."/>
        </authorList>
    </citation>
    <scope>NUCLEOTIDE SEQUENCE [LARGE SCALE GENOMIC DNA]</scope>
    <source>
        <strain evidence="3 4">AC230</strain>
    </source>
</reference>
<keyword evidence="4" id="KW-1185">Reference proteome</keyword>
<feature type="region of interest" description="Disordered" evidence="1">
    <location>
        <begin position="147"/>
        <end position="166"/>
    </location>
</feature>
<name>A0A370B4S3_9ACTN</name>
<dbReference type="AlphaFoldDB" id="A0A370B4S3"/>
<dbReference type="OrthoDB" id="9783727at2"/>
<sequence length="166" mass="17822">MTMAEITGFVADLDGVLTVRPGPDDGSPEISWGDTYFFYAPDGAVPTATQPFATLVTKNHPGDELSRLDRPDTFRLNVGAGRDAFAAATGRAPREAVPDDDTTDPGAVDTLIAHPVYGSLGWLAVVDPGPRTERAVRELLRTAHHLARARHERRAHTAPSGVITDR</sequence>
<dbReference type="InterPro" id="IPR045676">
    <property type="entry name" value="DUF6194"/>
</dbReference>
<gene>
    <name evidence="3" type="ORF">DVH02_24205</name>
</gene>
<dbReference type="Pfam" id="PF19694">
    <property type="entry name" value="DUF6194"/>
    <property type="match status" value="1"/>
</dbReference>
<organism evidence="3 4">
    <name type="scientific">Streptomyces corynorhini</name>
    <dbReference type="NCBI Taxonomy" id="2282652"/>
    <lineage>
        <taxon>Bacteria</taxon>
        <taxon>Bacillati</taxon>
        <taxon>Actinomycetota</taxon>
        <taxon>Actinomycetes</taxon>
        <taxon>Kitasatosporales</taxon>
        <taxon>Streptomycetaceae</taxon>
        <taxon>Streptomyces</taxon>
    </lineage>
</organism>
<dbReference type="Proteomes" id="UP000253741">
    <property type="component" value="Unassembled WGS sequence"/>
</dbReference>
<evidence type="ECO:0000256" key="1">
    <source>
        <dbReference type="SAM" id="MobiDB-lite"/>
    </source>
</evidence>
<evidence type="ECO:0000313" key="3">
    <source>
        <dbReference type="EMBL" id="RDG35642.1"/>
    </source>
</evidence>